<name>A0A6I2R3T9_FLAPL</name>
<protein>
    <submittedName>
        <fullName evidence="1">Protein phosphatase</fullName>
    </submittedName>
</protein>
<evidence type="ECO:0000313" key="2">
    <source>
        <dbReference type="Proteomes" id="UP000434475"/>
    </source>
</evidence>
<dbReference type="EMBL" id="WKPR01000003">
    <property type="protein sequence ID" value="MSB18437.1"/>
    <property type="molecule type" value="Genomic_DNA"/>
</dbReference>
<proteinExistence type="predicted"/>
<accession>A0A6I2R3T9</accession>
<reference evidence="1 2" key="1">
    <citation type="journal article" date="2019" name="Nat. Med.">
        <title>A library of human gut bacterial isolates paired with longitudinal multiomics data enables mechanistic microbiome research.</title>
        <authorList>
            <person name="Poyet M."/>
            <person name="Groussin M."/>
            <person name="Gibbons S.M."/>
            <person name="Avila-Pacheco J."/>
            <person name="Jiang X."/>
            <person name="Kearney S.M."/>
            <person name="Perrotta A.R."/>
            <person name="Berdy B."/>
            <person name="Zhao S."/>
            <person name="Lieberman T.D."/>
            <person name="Swanson P.K."/>
            <person name="Smith M."/>
            <person name="Roesemann S."/>
            <person name="Alexander J.E."/>
            <person name="Rich S.A."/>
            <person name="Livny J."/>
            <person name="Vlamakis H."/>
            <person name="Clish C."/>
            <person name="Bullock K."/>
            <person name="Deik A."/>
            <person name="Scott J."/>
            <person name="Pierce K.A."/>
            <person name="Xavier R.J."/>
            <person name="Alm E.J."/>
        </authorList>
    </citation>
    <scope>NUCLEOTIDE SEQUENCE [LARGE SCALE GENOMIC DNA]</scope>
    <source>
        <strain evidence="1 2">BIOML-A2</strain>
    </source>
</reference>
<organism evidence="1 2">
    <name type="scientific">Flavonifractor plautii</name>
    <name type="common">Fusobacterium plautii</name>
    <dbReference type="NCBI Taxonomy" id="292800"/>
    <lineage>
        <taxon>Bacteria</taxon>
        <taxon>Bacillati</taxon>
        <taxon>Bacillota</taxon>
        <taxon>Clostridia</taxon>
        <taxon>Eubacteriales</taxon>
        <taxon>Oscillospiraceae</taxon>
        <taxon>Flavonifractor</taxon>
    </lineage>
</organism>
<comment type="caution">
    <text evidence="1">The sequence shown here is derived from an EMBL/GenBank/DDBJ whole genome shotgun (WGS) entry which is preliminary data.</text>
</comment>
<gene>
    <name evidence="1" type="ORF">GKE97_02770</name>
</gene>
<dbReference type="RefSeq" id="WP_172697202.1">
    <property type="nucleotide sequence ID" value="NZ_WKPR01000003.1"/>
</dbReference>
<sequence>MTTPSASELLVQQAQEAERLRLLLLANECKDLDEFRRRLQDLLNK</sequence>
<dbReference type="AlphaFoldDB" id="A0A6I2R3T9"/>
<dbReference type="Proteomes" id="UP000434475">
    <property type="component" value="Unassembled WGS sequence"/>
</dbReference>
<evidence type="ECO:0000313" key="1">
    <source>
        <dbReference type="EMBL" id="MSB18437.1"/>
    </source>
</evidence>